<reference evidence="2 3" key="1">
    <citation type="submission" date="2018-09" db="EMBL/GenBank/DDBJ databases">
        <title>A high-quality reference genome of wild soybean provides a powerful tool to mine soybean genomes.</title>
        <authorList>
            <person name="Xie M."/>
            <person name="Chung C.Y.L."/>
            <person name="Li M.-W."/>
            <person name="Wong F.-L."/>
            <person name="Chan T.-F."/>
            <person name="Lam H.-M."/>
        </authorList>
    </citation>
    <scope>NUCLEOTIDE SEQUENCE [LARGE SCALE GENOMIC DNA]</scope>
    <source>
        <strain evidence="3">cv. W05</strain>
        <tissue evidence="2">Hypocotyl of etiolated seedlings</tissue>
    </source>
</reference>
<protein>
    <submittedName>
        <fullName evidence="2">Uncharacterized protein</fullName>
    </submittedName>
</protein>
<feature type="compositionally biased region" description="Polar residues" evidence="1">
    <location>
        <begin position="84"/>
        <end position="95"/>
    </location>
</feature>
<dbReference type="Proteomes" id="UP000289340">
    <property type="component" value="Chromosome 2"/>
</dbReference>
<dbReference type="EMBL" id="QZWG01000002">
    <property type="protein sequence ID" value="RZC25421.1"/>
    <property type="molecule type" value="Genomic_DNA"/>
</dbReference>
<dbReference type="AlphaFoldDB" id="A0A445LQA3"/>
<evidence type="ECO:0000313" key="3">
    <source>
        <dbReference type="Proteomes" id="UP000289340"/>
    </source>
</evidence>
<name>A0A445LQA3_GLYSO</name>
<evidence type="ECO:0000313" key="2">
    <source>
        <dbReference type="EMBL" id="RZC25421.1"/>
    </source>
</evidence>
<comment type="caution">
    <text evidence="2">The sequence shown here is derived from an EMBL/GenBank/DDBJ whole genome shotgun (WGS) entry which is preliminary data.</text>
</comment>
<evidence type="ECO:0000256" key="1">
    <source>
        <dbReference type="SAM" id="MobiDB-lite"/>
    </source>
</evidence>
<proteinExistence type="predicted"/>
<sequence length="95" mass="9907">MPPNSGGVAGLGWRRHGGRGGVAKMAEMAEFGGFLSAPTCVPPKAYLQNLLCLRNSRTPPHPVAAATPPLPAVRTRTHRDEPRQAQTAATSPGNA</sequence>
<organism evidence="2 3">
    <name type="scientific">Glycine soja</name>
    <name type="common">Wild soybean</name>
    <dbReference type="NCBI Taxonomy" id="3848"/>
    <lineage>
        <taxon>Eukaryota</taxon>
        <taxon>Viridiplantae</taxon>
        <taxon>Streptophyta</taxon>
        <taxon>Embryophyta</taxon>
        <taxon>Tracheophyta</taxon>
        <taxon>Spermatophyta</taxon>
        <taxon>Magnoliopsida</taxon>
        <taxon>eudicotyledons</taxon>
        <taxon>Gunneridae</taxon>
        <taxon>Pentapetalae</taxon>
        <taxon>rosids</taxon>
        <taxon>fabids</taxon>
        <taxon>Fabales</taxon>
        <taxon>Fabaceae</taxon>
        <taxon>Papilionoideae</taxon>
        <taxon>50 kb inversion clade</taxon>
        <taxon>NPAAA clade</taxon>
        <taxon>indigoferoid/millettioid clade</taxon>
        <taxon>Phaseoleae</taxon>
        <taxon>Glycine</taxon>
        <taxon>Glycine subgen. Soja</taxon>
    </lineage>
</organism>
<feature type="region of interest" description="Disordered" evidence="1">
    <location>
        <begin position="59"/>
        <end position="95"/>
    </location>
</feature>
<keyword evidence="3" id="KW-1185">Reference proteome</keyword>
<accession>A0A445LQA3</accession>
<gene>
    <name evidence="2" type="ORF">D0Y65_004216</name>
</gene>